<dbReference type="RefSeq" id="WP_156332112.1">
    <property type="nucleotide sequence ID" value="NZ_CP159837.1"/>
</dbReference>
<organism evidence="1">
    <name type="scientific">Planktothricoides raciborskii GIHE-MW2</name>
    <dbReference type="NCBI Taxonomy" id="2792601"/>
    <lineage>
        <taxon>Bacteria</taxon>
        <taxon>Bacillati</taxon>
        <taxon>Cyanobacteriota</taxon>
        <taxon>Cyanophyceae</taxon>
        <taxon>Oscillatoriophycideae</taxon>
        <taxon>Oscillatoriales</taxon>
        <taxon>Oscillatoriaceae</taxon>
        <taxon>Planktothricoides</taxon>
    </lineage>
</organism>
<sequence>MTGNSKSLLPGIWEAIASHQIRFCQKLKTFACMLMPIIPGTSVTEM</sequence>
<dbReference type="AlphaFoldDB" id="A0AAU8JEF8"/>
<evidence type="ECO:0008006" key="2">
    <source>
        <dbReference type="Google" id="ProtNLM"/>
    </source>
</evidence>
<evidence type="ECO:0000313" key="1">
    <source>
        <dbReference type="EMBL" id="XCM37143.1"/>
    </source>
</evidence>
<reference evidence="1" key="1">
    <citation type="submission" date="2024-07" db="EMBL/GenBank/DDBJ databases">
        <authorList>
            <person name="Kim Y.J."/>
            <person name="Jeong J.Y."/>
        </authorList>
    </citation>
    <scope>NUCLEOTIDE SEQUENCE</scope>
    <source>
        <strain evidence="1">GIHE-MW2</strain>
    </source>
</reference>
<gene>
    <name evidence="1" type="ORF">ABWT76_005958</name>
</gene>
<protein>
    <recommendedName>
        <fullName evidence="2">Transposase</fullName>
    </recommendedName>
</protein>
<proteinExistence type="predicted"/>
<name>A0AAU8JEF8_9CYAN</name>
<accession>A0AAU8JEF8</accession>
<dbReference type="EMBL" id="CP159837">
    <property type="protein sequence ID" value="XCM37143.1"/>
    <property type="molecule type" value="Genomic_DNA"/>
</dbReference>